<dbReference type="InParanoid" id="A0A0Q3KM57"/>
<dbReference type="Gramene" id="KQK12209">
    <property type="protein sequence ID" value="KQK12209"/>
    <property type="gene ID" value="BRADI_1g02185v3"/>
</dbReference>
<evidence type="ECO:0000313" key="4">
    <source>
        <dbReference type="Proteomes" id="UP000008810"/>
    </source>
</evidence>
<accession>A0A0Q3KM57</accession>
<sequence length="314" mass="33698">MAPRTGAAVASPIITTTGSAAQLAPLEEELQNRSMCPTPHGWILVLDRDAAACLLDPHSRRRIPLPPLAIDPQLLPYCTCLLHPGDPSDPAGCLVLLVDPIATFLWHCRTGGGGGGGSEWTKQEYDIGTQGDAHFVEKRMIAPIAPCGGKFYFNPRPTETAVLELSHGGGPAPAFSSYDAEVPGGRAKVFLLESEPASSSLYMVKVLHSGGSYDEIKVYRMDFPGRRWCPVDDLGGGRAFFVGPMNFGASCAAGAGSGIQENCVYSLVAADDNSFRVFNLKDGTSELRNLDAHTLQTAERTISFWVLPMHQQLK</sequence>
<dbReference type="EMBL" id="CM000880">
    <property type="protein sequence ID" value="KQK12209.2"/>
    <property type="molecule type" value="Genomic_DNA"/>
</dbReference>
<dbReference type="Pfam" id="PF03478">
    <property type="entry name" value="Beta-prop_KIB1-4"/>
    <property type="match status" value="1"/>
</dbReference>
<feature type="domain" description="KIB1-4 beta-propeller" evidence="1">
    <location>
        <begin position="25"/>
        <end position="279"/>
    </location>
</feature>
<protein>
    <recommendedName>
        <fullName evidence="1">KIB1-4 beta-propeller domain-containing protein</fullName>
    </recommendedName>
</protein>
<evidence type="ECO:0000313" key="3">
    <source>
        <dbReference type="EnsemblPlants" id="KQK12209"/>
    </source>
</evidence>
<dbReference type="PANTHER" id="PTHR33127:SF52">
    <property type="entry name" value="DUF295 DOMAIN-CONTAINING PROTEIN"/>
    <property type="match status" value="1"/>
</dbReference>
<dbReference type="Proteomes" id="UP000008810">
    <property type="component" value="Chromosome 1"/>
</dbReference>
<keyword evidence="4" id="KW-1185">Reference proteome</keyword>
<reference evidence="2 3" key="1">
    <citation type="journal article" date="2010" name="Nature">
        <title>Genome sequencing and analysis of the model grass Brachypodium distachyon.</title>
        <authorList>
            <consortium name="International Brachypodium Initiative"/>
        </authorList>
    </citation>
    <scope>NUCLEOTIDE SEQUENCE [LARGE SCALE GENOMIC DNA]</scope>
    <source>
        <strain evidence="2 3">Bd21</strain>
    </source>
</reference>
<evidence type="ECO:0000259" key="1">
    <source>
        <dbReference type="Pfam" id="PF03478"/>
    </source>
</evidence>
<dbReference type="InterPro" id="IPR005174">
    <property type="entry name" value="KIB1-4_b-propeller"/>
</dbReference>
<dbReference type="OrthoDB" id="686549at2759"/>
<dbReference type="PANTHER" id="PTHR33127">
    <property type="entry name" value="TRANSMEMBRANE PROTEIN"/>
    <property type="match status" value="1"/>
</dbReference>
<gene>
    <name evidence="2" type="ORF">BRADI_1g02185v3</name>
</gene>
<proteinExistence type="predicted"/>
<reference evidence="2" key="2">
    <citation type="submission" date="2017-06" db="EMBL/GenBank/DDBJ databases">
        <title>WGS assembly of Brachypodium distachyon.</title>
        <authorList>
            <consortium name="The International Brachypodium Initiative"/>
            <person name="Lucas S."/>
            <person name="Harmon-Smith M."/>
            <person name="Lail K."/>
            <person name="Tice H."/>
            <person name="Grimwood J."/>
            <person name="Bruce D."/>
            <person name="Barry K."/>
            <person name="Shu S."/>
            <person name="Lindquist E."/>
            <person name="Wang M."/>
            <person name="Pitluck S."/>
            <person name="Vogel J.P."/>
            <person name="Garvin D.F."/>
            <person name="Mockler T.C."/>
            <person name="Schmutz J."/>
            <person name="Rokhsar D."/>
            <person name="Bevan M.W."/>
        </authorList>
    </citation>
    <scope>NUCLEOTIDE SEQUENCE</scope>
    <source>
        <strain evidence="2">Bd21</strain>
    </source>
</reference>
<evidence type="ECO:0000313" key="2">
    <source>
        <dbReference type="EMBL" id="KQK12209.2"/>
    </source>
</evidence>
<dbReference type="FunCoup" id="A0A0Q3KM57">
    <property type="interactions" value="2"/>
</dbReference>
<organism evidence="2">
    <name type="scientific">Brachypodium distachyon</name>
    <name type="common">Purple false brome</name>
    <name type="synonym">Trachynia distachya</name>
    <dbReference type="NCBI Taxonomy" id="15368"/>
    <lineage>
        <taxon>Eukaryota</taxon>
        <taxon>Viridiplantae</taxon>
        <taxon>Streptophyta</taxon>
        <taxon>Embryophyta</taxon>
        <taxon>Tracheophyta</taxon>
        <taxon>Spermatophyta</taxon>
        <taxon>Magnoliopsida</taxon>
        <taxon>Liliopsida</taxon>
        <taxon>Poales</taxon>
        <taxon>Poaceae</taxon>
        <taxon>BOP clade</taxon>
        <taxon>Pooideae</taxon>
        <taxon>Stipodae</taxon>
        <taxon>Brachypodieae</taxon>
        <taxon>Brachypodium</taxon>
    </lineage>
</organism>
<dbReference type="EnsemblPlants" id="KQK12209">
    <property type="protein sequence ID" value="KQK12209"/>
    <property type="gene ID" value="BRADI_1g02185v3"/>
</dbReference>
<dbReference type="AlphaFoldDB" id="A0A0Q3KM57"/>
<name>A0A0Q3KM57_BRADI</name>
<reference evidence="3" key="3">
    <citation type="submission" date="2018-08" db="UniProtKB">
        <authorList>
            <consortium name="EnsemblPlants"/>
        </authorList>
    </citation>
    <scope>IDENTIFICATION</scope>
    <source>
        <strain evidence="3">cv. Bd21</strain>
    </source>
</reference>